<name>A0A6L2NLB8_TANCI</name>
<dbReference type="EMBL" id="BKCJ010009276">
    <property type="protein sequence ID" value="GEU86219.1"/>
    <property type="molecule type" value="Genomic_DNA"/>
</dbReference>
<dbReference type="AlphaFoldDB" id="A0A6L2NLB8"/>
<sequence length="317" mass="35867">MAEREIDNLTMKQYLALTRGNQAPGVVKPEIRGFSNNKKQEIDNSGMAERDKFGDEEDDLEDNLEDPEECGEDKANAIIGDIHDKLKDDWFNNTSEDEDDLERILDYLEPRSYDGFIDLDDEACNKRMCKLLGVTYIEPTLILQEKVKVTRYTISPGEIYGMVKVLGVDEIPITRDNIAVLAIRKRNLRYFLWKPSQDFTRLLRPPNDLKGLLHMLNATVIPTKGFMEKLVSTYDIEGKMVQCKADEFRAFGGESTRVEYLSFGVAQGLSLAGTHNAIKEPSRAMSTGHEIVYSVSDISDFNLVSINVGSDFFKVSL</sequence>
<comment type="caution">
    <text evidence="2">The sequence shown here is derived from an EMBL/GenBank/DDBJ whole genome shotgun (WGS) entry which is preliminary data.</text>
</comment>
<evidence type="ECO:0000313" key="2">
    <source>
        <dbReference type="EMBL" id="GEU86219.1"/>
    </source>
</evidence>
<feature type="compositionally biased region" description="Acidic residues" evidence="1">
    <location>
        <begin position="54"/>
        <end position="70"/>
    </location>
</feature>
<gene>
    <name evidence="2" type="ORF">Tci_058197</name>
</gene>
<accession>A0A6L2NLB8</accession>
<feature type="region of interest" description="Disordered" evidence="1">
    <location>
        <begin position="25"/>
        <end position="70"/>
    </location>
</feature>
<reference evidence="2" key="1">
    <citation type="journal article" date="2019" name="Sci. Rep.">
        <title>Draft genome of Tanacetum cinerariifolium, the natural source of mosquito coil.</title>
        <authorList>
            <person name="Yamashiro T."/>
            <person name="Shiraishi A."/>
            <person name="Satake H."/>
            <person name="Nakayama K."/>
        </authorList>
    </citation>
    <scope>NUCLEOTIDE SEQUENCE</scope>
</reference>
<protein>
    <submittedName>
        <fullName evidence="2">Uncharacterized protein</fullName>
    </submittedName>
</protein>
<evidence type="ECO:0000256" key="1">
    <source>
        <dbReference type="SAM" id="MobiDB-lite"/>
    </source>
</evidence>
<feature type="compositionally biased region" description="Basic and acidic residues" evidence="1">
    <location>
        <begin position="38"/>
        <end position="53"/>
    </location>
</feature>
<organism evidence="2">
    <name type="scientific">Tanacetum cinerariifolium</name>
    <name type="common">Dalmatian daisy</name>
    <name type="synonym">Chrysanthemum cinerariifolium</name>
    <dbReference type="NCBI Taxonomy" id="118510"/>
    <lineage>
        <taxon>Eukaryota</taxon>
        <taxon>Viridiplantae</taxon>
        <taxon>Streptophyta</taxon>
        <taxon>Embryophyta</taxon>
        <taxon>Tracheophyta</taxon>
        <taxon>Spermatophyta</taxon>
        <taxon>Magnoliopsida</taxon>
        <taxon>eudicotyledons</taxon>
        <taxon>Gunneridae</taxon>
        <taxon>Pentapetalae</taxon>
        <taxon>asterids</taxon>
        <taxon>campanulids</taxon>
        <taxon>Asterales</taxon>
        <taxon>Asteraceae</taxon>
        <taxon>Asteroideae</taxon>
        <taxon>Anthemideae</taxon>
        <taxon>Anthemidinae</taxon>
        <taxon>Tanacetum</taxon>
    </lineage>
</organism>
<proteinExistence type="predicted"/>